<dbReference type="EMBL" id="CP012677">
    <property type="protein sequence ID" value="ALE92322.1"/>
    <property type="molecule type" value="Genomic_DNA"/>
</dbReference>
<organism evidence="1 2">
    <name type="scientific">Arthrobacter alpinus</name>
    <dbReference type="NCBI Taxonomy" id="656366"/>
    <lineage>
        <taxon>Bacteria</taxon>
        <taxon>Bacillati</taxon>
        <taxon>Actinomycetota</taxon>
        <taxon>Actinomycetes</taxon>
        <taxon>Micrococcales</taxon>
        <taxon>Micrococcaceae</taxon>
        <taxon>Arthrobacter</taxon>
    </lineage>
</organism>
<sequence length="68" mass="7406">MGDYVAAQLGIADPSVVKRYTERVETAKVTARAVPHGTYRTLPDQTHEASADALAPLLIDFLITTSEY</sequence>
<dbReference type="PATRIC" id="fig|656366.3.peg.1775"/>
<dbReference type="OrthoDB" id="63519at2"/>
<evidence type="ECO:0000313" key="2">
    <source>
        <dbReference type="Proteomes" id="UP000062833"/>
    </source>
</evidence>
<dbReference type="KEGG" id="aaq:AOC05_08300"/>
<proteinExistence type="predicted"/>
<protein>
    <submittedName>
        <fullName evidence="1">Uncharacterized protein</fullName>
    </submittedName>
</protein>
<keyword evidence="2" id="KW-1185">Reference proteome</keyword>
<name>A0A0M4QMH9_9MICC</name>
<dbReference type="Proteomes" id="UP000062833">
    <property type="component" value="Chromosome"/>
</dbReference>
<evidence type="ECO:0000313" key="1">
    <source>
        <dbReference type="EMBL" id="ALE92322.1"/>
    </source>
</evidence>
<gene>
    <name evidence="1" type="ORF">AOC05_08300</name>
</gene>
<dbReference type="AlphaFoldDB" id="A0A0M4QMH9"/>
<accession>A0A0M4QMH9</accession>
<reference evidence="2" key="1">
    <citation type="submission" date="2015-09" db="EMBL/GenBank/DDBJ databases">
        <title>Complete genome of Arthrobacter alpinus strain R3.8.</title>
        <authorList>
            <person name="See-Too W.S."/>
            <person name="Chan K.G."/>
        </authorList>
    </citation>
    <scope>NUCLEOTIDE SEQUENCE [LARGE SCALE GENOMIC DNA]</scope>
    <source>
        <strain evidence="2">R3.8</strain>
    </source>
</reference>